<gene>
    <name evidence="5" type="ORF">ACFQ1C_06005</name>
</gene>
<evidence type="ECO:0000313" key="6">
    <source>
        <dbReference type="Proteomes" id="UP001597048"/>
    </source>
</evidence>
<dbReference type="InterPro" id="IPR050695">
    <property type="entry name" value="N-acetylmuramoyl_amidase_3"/>
</dbReference>
<dbReference type="Pfam" id="PF01520">
    <property type="entry name" value="Amidase_3"/>
    <property type="match status" value="1"/>
</dbReference>
<dbReference type="EC" id="3.5.1.28" evidence="2"/>
<dbReference type="RefSeq" id="WP_379557697.1">
    <property type="nucleotide sequence ID" value="NZ_JBHTJS010000020.1"/>
</dbReference>
<dbReference type="Gene3D" id="3.40.630.40">
    <property type="entry name" value="Zn-dependent exopeptidases"/>
    <property type="match status" value="1"/>
</dbReference>
<comment type="catalytic activity">
    <reaction evidence="1">
        <text>Hydrolyzes the link between N-acetylmuramoyl residues and L-amino acid residues in certain cell-wall glycopeptides.</text>
        <dbReference type="EC" id="3.5.1.28"/>
    </reaction>
</comment>
<reference evidence="6" key="1">
    <citation type="journal article" date="2019" name="Int. J. Syst. Evol. Microbiol.">
        <title>The Global Catalogue of Microorganisms (GCM) 10K type strain sequencing project: providing services to taxonomists for standard genome sequencing and annotation.</title>
        <authorList>
            <consortium name="The Broad Institute Genomics Platform"/>
            <consortium name="The Broad Institute Genome Sequencing Center for Infectious Disease"/>
            <person name="Wu L."/>
            <person name="Ma J."/>
        </authorList>
    </citation>
    <scope>NUCLEOTIDE SEQUENCE [LARGE SCALE GENOMIC DNA]</scope>
    <source>
        <strain evidence="6">CCUG 60525</strain>
    </source>
</reference>
<accession>A0ABW3KFC2</accession>
<dbReference type="PANTHER" id="PTHR30404:SF0">
    <property type="entry name" value="N-ACETYLMURAMOYL-L-ALANINE AMIDASE AMIC"/>
    <property type="match status" value="1"/>
</dbReference>
<proteinExistence type="predicted"/>
<evidence type="ECO:0000313" key="5">
    <source>
        <dbReference type="EMBL" id="MFD1007704.1"/>
    </source>
</evidence>
<keyword evidence="3" id="KW-0378">Hydrolase</keyword>
<evidence type="ECO:0000256" key="3">
    <source>
        <dbReference type="ARBA" id="ARBA00022801"/>
    </source>
</evidence>
<dbReference type="PANTHER" id="PTHR30404">
    <property type="entry name" value="N-ACETYLMURAMOYL-L-ALANINE AMIDASE"/>
    <property type="match status" value="1"/>
</dbReference>
<comment type="caution">
    <text evidence="5">The sequence shown here is derived from an EMBL/GenBank/DDBJ whole genome shotgun (WGS) entry which is preliminary data.</text>
</comment>
<dbReference type="InterPro" id="IPR002508">
    <property type="entry name" value="MurNAc-LAA_cat"/>
</dbReference>
<protein>
    <recommendedName>
        <fullName evidence="2">N-acetylmuramoyl-L-alanine amidase</fullName>
        <ecNumber evidence="2">3.5.1.28</ecNumber>
    </recommendedName>
</protein>
<sequence>MLALKPNFVFASEEFVVAIDVGHTKKDAGAISARGVAEYEFNQAMASAIIERMQGVKDIRAFIVEADNGEITLAERTEIASQNNADLFISIHHDSVQEKYLKSWEYQNKKNHYSDEFDGYSIFASQKNRYSKESMLFAKMLGAKLRYGGFTPTLHHAEKIKGESRELLDESLGVYLFDDLVVLKTASMPAILLECGVIVNRKEELLVSGEQFRSKRP</sequence>
<evidence type="ECO:0000256" key="2">
    <source>
        <dbReference type="ARBA" id="ARBA00011901"/>
    </source>
</evidence>
<name>A0ABW3KFC2_9GAMM</name>
<evidence type="ECO:0000256" key="1">
    <source>
        <dbReference type="ARBA" id="ARBA00001561"/>
    </source>
</evidence>
<dbReference type="SUPFAM" id="SSF53187">
    <property type="entry name" value="Zn-dependent exopeptidases"/>
    <property type="match status" value="1"/>
</dbReference>
<organism evidence="5 6">
    <name type="scientific">Oceanisphaera ostreae</name>
    <dbReference type="NCBI Taxonomy" id="914151"/>
    <lineage>
        <taxon>Bacteria</taxon>
        <taxon>Pseudomonadati</taxon>
        <taxon>Pseudomonadota</taxon>
        <taxon>Gammaproteobacteria</taxon>
        <taxon>Aeromonadales</taxon>
        <taxon>Aeromonadaceae</taxon>
        <taxon>Oceanisphaera</taxon>
    </lineage>
</organism>
<dbReference type="EMBL" id="JBHTJS010000020">
    <property type="protein sequence ID" value="MFD1007704.1"/>
    <property type="molecule type" value="Genomic_DNA"/>
</dbReference>
<evidence type="ECO:0000259" key="4">
    <source>
        <dbReference type="SMART" id="SM00646"/>
    </source>
</evidence>
<feature type="domain" description="MurNAc-LAA" evidence="4">
    <location>
        <begin position="77"/>
        <end position="216"/>
    </location>
</feature>
<dbReference type="Proteomes" id="UP001597048">
    <property type="component" value="Unassembled WGS sequence"/>
</dbReference>
<keyword evidence="6" id="KW-1185">Reference proteome</keyword>
<dbReference type="CDD" id="cd02696">
    <property type="entry name" value="MurNAc-LAA"/>
    <property type="match status" value="1"/>
</dbReference>
<dbReference type="SMART" id="SM00646">
    <property type="entry name" value="Ami_3"/>
    <property type="match status" value="1"/>
</dbReference>